<dbReference type="EMBL" id="MCGR01000001">
    <property type="protein sequence ID" value="ORY92758.1"/>
    <property type="molecule type" value="Genomic_DNA"/>
</dbReference>
<accession>A0A1Y2G877</accession>
<keyword evidence="2" id="KW-1185">Reference proteome</keyword>
<dbReference type="Proteomes" id="UP000193467">
    <property type="component" value="Unassembled WGS sequence"/>
</dbReference>
<name>A0A1Y2G877_9BASI</name>
<evidence type="ECO:0000313" key="2">
    <source>
        <dbReference type="Proteomes" id="UP000193467"/>
    </source>
</evidence>
<sequence>MKRVRLIWLDYIPGVMLWDLLAAPALLTLILRGGTLHAPPPPSDSSLQPSPIRRLALCNNPYIEQPAHIPPRLFPNLHSLSIAYTGARSHRLYLSCSSVCKLTSALGPQLTSLRVNLGGLQAVQKALPHLTSLRMLGAPIESEESLLKMLEALPRPLVGLYGSVAKPTRTTDDWHTTAYIFSQLFKADPLPSCFQDLKFLFVHGWPDAKDALHKDLDYRIAYRGWKKDVLVSRLCAEERPGWEGPKEEDILPWRFWWEVERLEELEKLGRSFARQGDGLYSKNVDN</sequence>
<protein>
    <submittedName>
        <fullName evidence="1">Uncharacterized protein</fullName>
    </submittedName>
</protein>
<comment type="caution">
    <text evidence="1">The sequence shown here is derived from an EMBL/GenBank/DDBJ whole genome shotgun (WGS) entry which is preliminary data.</text>
</comment>
<organism evidence="1 2">
    <name type="scientific">Leucosporidium creatinivorum</name>
    <dbReference type="NCBI Taxonomy" id="106004"/>
    <lineage>
        <taxon>Eukaryota</taxon>
        <taxon>Fungi</taxon>
        <taxon>Dikarya</taxon>
        <taxon>Basidiomycota</taxon>
        <taxon>Pucciniomycotina</taxon>
        <taxon>Microbotryomycetes</taxon>
        <taxon>Leucosporidiales</taxon>
        <taxon>Leucosporidium</taxon>
    </lineage>
</organism>
<evidence type="ECO:0000313" key="1">
    <source>
        <dbReference type="EMBL" id="ORY92758.1"/>
    </source>
</evidence>
<dbReference type="AlphaFoldDB" id="A0A1Y2G877"/>
<proteinExistence type="predicted"/>
<dbReference type="InParanoid" id="A0A1Y2G877"/>
<gene>
    <name evidence="1" type="ORF">BCR35DRAFT_7717</name>
</gene>
<reference evidence="1 2" key="1">
    <citation type="submission" date="2016-07" db="EMBL/GenBank/DDBJ databases">
        <title>Pervasive Adenine N6-methylation of Active Genes in Fungi.</title>
        <authorList>
            <consortium name="DOE Joint Genome Institute"/>
            <person name="Mondo S.J."/>
            <person name="Dannebaum R.O."/>
            <person name="Kuo R.C."/>
            <person name="Labutti K."/>
            <person name="Haridas S."/>
            <person name="Kuo A."/>
            <person name="Salamov A."/>
            <person name="Ahrendt S.R."/>
            <person name="Lipzen A."/>
            <person name="Sullivan W."/>
            <person name="Andreopoulos W.B."/>
            <person name="Clum A."/>
            <person name="Lindquist E."/>
            <person name="Daum C."/>
            <person name="Ramamoorthy G.K."/>
            <person name="Gryganskyi A."/>
            <person name="Culley D."/>
            <person name="Magnuson J.K."/>
            <person name="James T.Y."/>
            <person name="O'Malley M.A."/>
            <person name="Stajich J.E."/>
            <person name="Spatafora J.W."/>
            <person name="Visel A."/>
            <person name="Grigoriev I.V."/>
        </authorList>
    </citation>
    <scope>NUCLEOTIDE SEQUENCE [LARGE SCALE GENOMIC DNA]</scope>
    <source>
        <strain evidence="1 2">62-1032</strain>
    </source>
</reference>